<organism evidence="2 3">
    <name type="scientific">Ophiostoma piceae (strain UAMH 11346)</name>
    <name type="common">Sap stain fungus</name>
    <dbReference type="NCBI Taxonomy" id="1262450"/>
    <lineage>
        <taxon>Eukaryota</taxon>
        <taxon>Fungi</taxon>
        <taxon>Dikarya</taxon>
        <taxon>Ascomycota</taxon>
        <taxon>Pezizomycotina</taxon>
        <taxon>Sordariomycetes</taxon>
        <taxon>Sordariomycetidae</taxon>
        <taxon>Ophiostomatales</taxon>
        <taxon>Ophiostomataceae</taxon>
        <taxon>Ophiostoma</taxon>
    </lineage>
</organism>
<dbReference type="eggNOG" id="ENOG502RZSA">
    <property type="taxonomic scope" value="Eukaryota"/>
</dbReference>
<evidence type="ECO:0000313" key="2">
    <source>
        <dbReference type="EMBL" id="EPE03620.1"/>
    </source>
</evidence>
<feature type="domain" description="SMP-30/Gluconolactonase/LRE-like region" evidence="1">
    <location>
        <begin position="168"/>
        <end position="366"/>
    </location>
</feature>
<dbReference type="Proteomes" id="UP000016923">
    <property type="component" value="Unassembled WGS sequence"/>
</dbReference>
<proteinExistence type="predicted"/>
<gene>
    <name evidence="2" type="ORF">F503_01878</name>
</gene>
<dbReference type="InterPro" id="IPR052988">
    <property type="entry name" value="Oryzine_lactonohydrolase"/>
</dbReference>
<dbReference type="PANTHER" id="PTHR47064">
    <property type="entry name" value="PUTATIVE (AFU_ORTHOLOGUE AFUA_1G08990)-RELATED"/>
    <property type="match status" value="1"/>
</dbReference>
<dbReference type="InterPro" id="IPR011042">
    <property type="entry name" value="6-blade_b-propeller_TolB-like"/>
</dbReference>
<dbReference type="STRING" id="1262450.S3CSI0"/>
<sequence>MAATVNSNIEIKQTPLIQAAVPGDFQPNGTRRPSSAGICLSLHHASAAAGLVRDDAPHALLLSTASSSANSLFYGGCAVVTERGDGGGDSEVLYTTSSLLQTTDSSQLPVVLITRIVVQRSTSSAADTTGPVAAVSWTKLRPPPIMPMPAAMIPYRFQESSGMLYCAQGNLAPKTSGLFFMPHGRRPQALVNSYYGIDFNSVRDVAVHPRDGSLWFTDPRTGSDQDFRNEPQLPCHVYRAATDVRVMDDGLRRPTSLCFDPAGSTLYVSDTNNTEGVRTATVYAFDVLERGGSEFLANRRVFAYALEGAPMCVRCDGHGNVFAACGSRIEIRNAGGTLVASVDVPGPSDVSSFCFTSDRCNEMYVCAGQELWWIRLRPN</sequence>
<dbReference type="SUPFAM" id="SSF63829">
    <property type="entry name" value="Calcium-dependent phosphotriesterase"/>
    <property type="match status" value="1"/>
</dbReference>
<accession>S3CSI0</accession>
<dbReference type="OrthoDB" id="423498at2759"/>
<name>S3CSI0_OPHP1</name>
<dbReference type="HOGENOM" id="CLU_036110_1_3_1"/>
<protein>
    <submittedName>
        <fullName evidence="2">Smp-30 gluconolaconase lre-like region containing protein</fullName>
    </submittedName>
</protein>
<dbReference type="OMA" id="MHLMCEN"/>
<dbReference type="Pfam" id="PF08450">
    <property type="entry name" value="SGL"/>
    <property type="match status" value="1"/>
</dbReference>
<dbReference type="AlphaFoldDB" id="S3CSI0"/>
<evidence type="ECO:0000313" key="3">
    <source>
        <dbReference type="Proteomes" id="UP000016923"/>
    </source>
</evidence>
<dbReference type="VEuPathDB" id="FungiDB:F503_01878"/>
<reference evidence="2 3" key="1">
    <citation type="journal article" date="2013" name="BMC Genomics">
        <title>The genome and transcriptome of the pine saprophyte Ophiostoma piceae, and a comparison with the bark beetle-associated pine pathogen Grosmannia clavigera.</title>
        <authorList>
            <person name="Haridas S."/>
            <person name="Wang Y."/>
            <person name="Lim L."/>
            <person name="Massoumi Alamouti S."/>
            <person name="Jackman S."/>
            <person name="Docking R."/>
            <person name="Robertson G."/>
            <person name="Birol I."/>
            <person name="Bohlmann J."/>
            <person name="Breuil C."/>
        </authorList>
    </citation>
    <scope>NUCLEOTIDE SEQUENCE [LARGE SCALE GENOMIC DNA]</scope>
    <source>
        <strain evidence="2 3">UAMH 11346</strain>
    </source>
</reference>
<evidence type="ECO:0000259" key="1">
    <source>
        <dbReference type="Pfam" id="PF08450"/>
    </source>
</evidence>
<keyword evidence="3" id="KW-1185">Reference proteome</keyword>
<dbReference type="EMBL" id="KE148166">
    <property type="protein sequence ID" value="EPE03620.1"/>
    <property type="molecule type" value="Genomic_DNA"/>
</dbReference>
<dbReference type="InterPro" id="IPR013658">
    <property type="entry name" value="SGL"/>
</dbReference>
<dbReference type="PANTHER" id="PTHR47064:SF2">
    <property type="entry name" value="SMP-30_GLUCONOLACTONASE_LRE-LIKE REGION DOMAIN-CONTAINING PROTEIN-RELATED"/>
    <property type="match status" value="1"/>
</dbReference>
<dbReference type="Gene3D" id="2.120.10.30">
    <property type="entry name" value="TolB, C-terminal domain"/>
    <property type="match status" value="1"/>
</dbReference>